<evidence type="ECO:0000256" key="1">
    <source>
        <dbReference type="SAM" id="SignalP"/>
    </source>
</evidence>
<feature type="chain" id="PRO_5014370729" description="Metal-binding motif-containing protein" evidence="1">
    <location>
        <begin position="21"/>
        <end position="401"/>
    </location>
</feature>
<evidence type="ECO:0000313" key="3">
    <source>
        <dbReference type="Proteomes" id="UP000236340"/>
    </source>
</evidence>
<dbReference type="AlphaFoldDB" id="A0A2K2H5I4"/>
<dbReference type="Proteomes" id="UP000236340">
    <property type="component" value="Unassembled WGS sequence"/>
</dbReference>
<reference evidence="2 3" key="1">
    <citation type="journal article" date="2018" name="Genome Announc.">
        <title>Genome Sequence of Geothermobacter sp. HR-1 Iron Reducer from the Loihi Seamount.</title>
        <authorList>
            <person name="Smith H."/>
            <person name="Abuyen K."/>
            <person name="Tremblay J."/>
            <person name="Savalia P."/>
            <person name="Perez-Rodriguez I."/>
            <person name="Emerson D."/>
            <person name="Tully B."/>
            <person name="Amend J."/>
        </authorList>
    </citation>
    <scope>NUCLEOTIDE SEQUENCE [LARGE SCALE GENOMIC DNA]</scope>
    <source>
        <strain evidence="2 3">HR-1</strain>
    </source>
</reference>
<protein>
    <recommendedName>
        <fullName evidence="4">Metal-binding motif-containing protein</fullName>
    </recommendedName>
</protein>
<name>A0A2K2H5I4_9BACT</name>
<dbReference type="Pfam" id="PF11617">
    <property type="entry name" value="Cu-binding_MopE"/>
    <property type="match status" value="5"/>
</dbReference>
<comment type="caution">
    <text evidence="2">The sequence shown here is derived from an EMBL/GenBank/DDBJ whole genome shotgun (WGS) entry which is preliminary data.</text>
</comment>
<dbReference type="EMBL" id="PPFX01000067">
    <property type="protein sequence ID" value="PNU18568.1"/>
    <property type="molecule type" value="Genomic_DNA"/>
</dbReference>
<gene>
    <name evidence="2" type="ORF">C2E25_16980</name>
</gene>
<accession>A0A2K2H5I4</accession>
<keyword evidence="1" id="KW-0732">Signal</keyword>
<dbReference type="InterPro" id="IPR021655">
    <property type="entry name" value="Put_metal-bd"/>
</dbReference>
<organism evidence="2 3">
    <name type="scientific">Geothermobacter hydrogeniphilus</name>
    <dbReference type="NCBI Taxonomy" id="1969733"/>
    <lineage>
        <taxon>Bacteria</taxon>
        <taxon>Pseudomonadati</taxon>
        <taxon>Thermodesulfobacteriota</taxon>
        <taxon>Desulfuromonadia</taxon>
        <taxon>Desulfuromonadales</taxon>
        <taxon>Geothermobacteraceae</taxon>
        <taxon>Geothermobacter</taxon>
    </lineage>
</organism>
<feature type="signal peptide" evidence="1">
    <location>
        <begin position="1"/>
        <end position="20"/>
    </location>
</feature>
<proteinExistence type="predicted"/>
<sequence>MNMRIFLVGFLFLITATVFAAPNLVNYQGVLTDSSGAPVTNAGQAMTFRLYDAPTAGKLLWEETRAVAVQNGSYSLLLGSVTPFPADLFQSDGLWLEIIVGGEVLGSRQQLASVPYALQAGRLAPGVMSCLPDVFINCYSGPAGTRGVGLCRAGERVCGPDGLFSDCQGEVVPVTETCDGQDNDCDAVTDEGCPCNYNGDPDGVCGSAMVNATTGTCDAPTGYESVESTCDGQDNDCDGMVDEGCSCNYNGDPDGVCGTAVINVTTGICDAPTGYESVESTCDGQDNDCDGMVDEGCPCNYYADPDGVCGTAVINVTTGTCDAPIGYESVESTCDGLDNDCDAVVDEGCSCNYNGDPDGVCGTAVINATTGACNAPIGYESVETTCDGLDNDCDGMVDEGC</sequence>
<evidence type="ECO:0000313" key="2">
    <source>
        <dbReference type="EMBL" id="PNU18568.1"/>
    </source>
</evidence>
<evidence type="ECO:0008006" key="4">
    <source>
        <dbReference type="Google" id="ProtNLM"/>
    </source>
</evidence>